<comment type="caution">
    <text evidence="2">The sequence shown here is derived from an EMBL/GenBank/DDBJ whole genome shotgun (WGS) entry which is preliminary data.</text>
</comment>
<dbReference type="EMBL" id="JACKWY010000003">
    <property type="protein sequence ID" value="MBB6714413.1"/>
    <property type="molecule type" value="Genomic_DNA"/>
</dbReference>
<evidence type="ECO:0000313" key="2">
    <source>
        <dbReference type="EMBL" id="MBB6714413.1"/>
    </source>
</evidence>
<protein>
    <submittedName>
        <fullName evidence="2">IS3 family transposase</fullName>
    </submittedName>
</protein>
<proteinExistence type="predicted"/>
<dbReference type="InterPro" id="IPR001584">
    <property type="entry name" value="Integrase_cat-core"/>
</dbReference>
<organism evidence="2 3">
    <name type="scientific">Clostridium gasigenes</name>
    <dbReference type="NCBI Taxonomy" id="94869"/>
    <lineage>
        <taxon>Bacteria</taxon>
        <taxon>Bacillati</taxon>
        <taxon>Bacillota</taxon>
        <taxon>Clostridia</taxon>
        <taxon>Eubacteriales</taxon>
        <taxon>Clostridiaceae</taxon>
        <taxon>Clostridium</taxon>
    </lineage>
</organism>
<evidence type="ECO:0000259" key="1">
    <source>
        <dbReference type="Pfam" id="PF13333"/>
    </source>
</evidence>
<dbReference type="RefSeq" id="WP_185164007.1">
    <property type="nucleotide sequence ID" value="NZ_JACKWY010000003.1"/>
</dbReference>
<gene>
    <name evidence="2" type="ORF">H7E68_06680</name>
</gene>
<feature type="domain" description="Integrase catalytic" evidence="1">
    <location>
        <begin position="8"/>
        <end position="33"/>
    </location>
</feature>
<reference evidence="2 3" key="1">
    <citation type="submission" date="2020-08" db="EMBL/GenBank/DDBJ databases">
        <title>Clostridia isolated from Swiss meat.</title>
        <authorList>
            <person name="Wambui J."/>
            <person name="Stevens M.J.A."/>
            <person name="Stephan R."/>
        </authorList>
    </citation>
    <scope>NUCLEOTIDE SEQUENCE [LARGE SCALE GENOMIC DNA]</scope>
    <source>
        <strain evidence="2 3">CM001</strain>
    </source>
</reference>
<sequence length="35" mass="4398">MVPIEWTVRKKCNKFNLLKQEIDNYIGYYNNDRYQ</sequence>
<evidence type="ECO:0000313" key="3">
    <source>
        <dbReference type="Proteomes" id="UP000585258"/>
    </source>
</evidence>
<name>A0A7X0SDM3_9CLOT</name>
<accession>A0A7X0SDM3</accession>
<dbReference type="Proteomes" id="UP000585258">
    <property type="component" value="Unassembled WGS sequence"/>
</dbReference>
<dbReference type="GO" id="GO:0015074">
    <property type="term" value="P:DNA integration"/>
    <property type="evidence" value="ECO:0007669"/>
    <property type="project" value="InterPro"/>
</dbReference>
<dbReference type="AlphaFoldDB" id="A0A7X0SDM3"/>
<dbReference type="Pfam" id="PF13333">
    <property type="entry name" value="rve_2"/>
    <property type="match status" value="1"/>
</dbReference>